<evidence type="ECO:0000313" key="1">
    <source>
        <dbReference type="EMBL" id="KAJ3562336.1"/>
    </source>
</evidence>
<dbReference type="AlphaFoldDB" id="A0AAD5YQN2"/>
<keyword evidence="2" id="KW-1185">Reference proteome</keyword>
<evidence type="ECO:0000313" key="2">
    <source>
        <dbReference type="Proteomes" id="UP001213000"/>
    </source>
</evidence>
<dbReference type="EMBL" id="JANIEX010000882">
    <property type="protein sequence ID" value="KAJ3562336.1"/>
    <property type="molecule type" value="Genomic_DNA"/>
</dbReference>
<organism evidence="1 2">
    <name type="scientific">Leucocoprinus birnbaumii</name>
    <dbReference type="NCBI Taxonomy" id="56174"/>
    <lineage>
        <taxon>Eukaryota</taxon>
        <taxon>Fungi</taxon>
        <taxon>Dikarya</taxon>
        <taxon>Basidiomycota</taxon>
        <taxon>Agaricomycotina</taxon>
        <taxon>Agaricomycetes</taxon>
        <taxon>Agaricomycetidae</taxon>
        <taxon>Agaricales</taxon>
        <taxon>Agaricineae</taxon>
        <taxon>Agaricaceae</taxon>
        <taxon>Leucocoprinus</taxon>
    </lineage>
</organism>
<reference evidence="1" key="1">
    <citation type="submission" date="2022-07" db="EMBL/GenBank/DDBJ databases">
        <title>Genome Sequence of Leucocoprinus birnbaumii.</title>
        <authorList>
            <person name="Buettner E."/>
        </authorList>
    </citation>
    <scope>NUCLEOTIDE SEQUENCE</scope>
    <source>
        <strain evidence="1">VT141</strain>
    </source>
</reference>
<proteinExistence type="predicted"/>
<name>A0AAD5YQN2_9AGAR</name>
<accession>A0AAD5YQN2</accession>
<sequence>MTGKESGPGRTIFFSKEKQRSLPLHHDAAASPGEGGDKLVLYLSGLFSGQSLVFGFTEKNYYDGAP</sequence>
<gene>
    <name evidence="1" type="ORF">NP233_g9640</name>
</gene>
<comment type="caution">
    <text evidence="1">The sequence shown here is derived from an EMBL/GenBank/DDBJ whole genome shotgun (WGS) entry which is preliminary data.</text>
</comment>
<dbReference type="Proteomes" id="UP001213000">
    <property type="component" value="Unassembled WGS sequence"/>
</dbReference>
<protein>
    <submittedName>
        <fullName evidence="1">Uncharacterized protein</fullName>
    </submittedName>
</protein>